<keyword evidence="6" id="KW-0186">Copper</keyword>
<evidence type="ECO:0000256" key="8">
    <source>
        <dbReference type="SAM" id="MobiDB-lite"/>
    </source>
</evidence>
<evidence type="ECO:0000256" key="7">
    <source>
        <dbReference type="ARBA" id="ARBA00023180"/>
    </source>
</evidence>
<evidence type="ECO:0008006" key="15">
    <source>
        <dbReference type="Google" id="ProtNLM"/>
    </source>
</evidence>
<comment type="similarity">
    <text evidence="1">Belongs to the multicopper oxidase family.</text>
</comment>
<dbReference type="PANTHER" id="PTHR11709:SF488">
    <property type="entry name" value="LACCASE-RELATED"/>
    <property type="match status" value="1"/>
</dbReference>
<dbReference type="CDD" id="cd13850">
    <property type="entry name" value="CuRO_1_Abr2_like"/>
    <property type="match status" value="1"/>
</dbReference>
<dbReference type="PROSITE" id="PS00080">
    <property type="entry name" value="MULTICOPPER_OXIDASE2"/>
    <property type="match status" value="1"/>
</dbReference>
<evidence type="ECO:0000313" key="14">
    <source>
        <dbReference type="Proteomes" id="UP000245956"/>
    </source>
</evidence>
<keyword evidence="4" id="KW-0677">Repeat</keyword>
<dbReference type="InterPro" id="IPR001117">
    <property type="entry name" value="Cu-oxidase_2nd"/>
</dbReference>
<keyword evidence="7" id="KW-0325">Glycoprotein</keyword>
<sequence>MLSCKDLFVFALAALAWTALAAASSSGRSNGTREYNIRLSWEQNDLAGVPRKMMLVNGQSPGPVMELDQDDWVVVNLINDTPFNTSIHFHGIEMHQTPWADGVPGVTQHPVHQGMTFTYRFRATQYGSFWYHSHLQGQIEDGCYGAITIHPRAGDPKPFHLIAGGDAGVQKALENAEAQVYPLLIADLTRLESNTKWKMSEEAGIEVSCYDALLFNGKGRVTCLPPDEMAAKMSPTTQRDLALVPGSKLTDKGCLPARVMAAFGGDANALRQDKVIPGVFEGCKETEGATEVINATYRGDGAHDWIAIDLIGATNFATPVVSIDGHDMWVYAMDGSYIEPQKVQIINMANGERYGVLVKLGGAGQFKIRANSNTAAQMIVGNAVLNVEGQQSGNSTKKEAKAYIDIVGNPTSKDLVIFDQAIAHPFPPAPVAQRADATFVLNMRLDGASYLWALNSSRLQPMAFFDARPPVLFNPKPWEHDNVTITTRNGTWVDLVFLSSVYPMPPHPIHKHGNKMFQIGSGQGDWRWASVEEALRDVPGQFNLRDPPQRDGFLSLQATKGRDWVVVRYEVVNPGAWLLHCHINNHMMGGMMMIIQDGVDAWPVKPNEHGHAAGDVIDEDQAEAAGGSTSKAA</sequence>
<dbReference type="EMBL" id="LCWV01000030">
    <property type="protein sequence ID" value="PWI65722.1"/>
    <property type="molecule type" value="Genomic_DNA"/>
</dbReference>
<comment type="caution">
    <text evidence="13">The sequence shown here is derived from an EMBL/GenBank/DDBJ whole genome shotgun (WGS) entry which is preliminary data.</text>
</comment>
<keyword evidence="5" id="KW-0560">Oxidoreductase</keyword>
<dbReference type="GO" id="GO:0005507">
    <property type="term" value="F:copper ion binding"/>
    <property type="evidence" value="ECO:0007669"/>
    <property type="project" value="InterPro"/>
</dbReference>
<dbReference type="InterPro" id="IPR011707">
    <property type="entry name" value="Cu-oxidase-like_N"/>
</dbReference>
<dbReference type="Pfam" id="PF00394">
    <property type="entry name" value="Cu-oxidase"/>
    <property type="match status" value="1"/>
</dbReference>
<feature type="region of interest" description="Disordered" evidence="8">
    <location>
        <begin position="606"/>
        <end position="633"/>
    </location>
</feature>
<feature type="signal peptide" evidence="9">
    <location>
        <begin position="1"/>
        <end position="23"/>
    </location>
</feature>
<feature type="domain" description="Plastocyanin-like" evidence="11">
    <location>
        <begin position="469"/>
        <end position="595"/>
    </location>
</feature>
<dbReference type="InterPro" id="IPR008972">
    <property type="entry name" value="Cupredoxin"/>
</dbReference>
<evidence type="ECO:0000313" key="13">
    <source>
        <dbReference type="EMBL" id="PWI65722.1"/>
    </source>
</evidence>
<protein>
    <recommendedName>
        <fullName evidence="15">Multicopper oxidase</fullName>
    </recommendedName>
</protein>
<name>A0A2U3DTZ6_PURLI</name>
<evidence type="ECO:0000256" key="1">
    <source>
        <dbReference type="ARBA" id="ARBA00010609"/>
    </source>
</evidence>
<dbReference type="Gene3D" id="2.60.40.420">
    <property type="entry name" value="Cupredoxins - blue copper proteins"/>
    <property type="match status" value="3"/>
</dbReference>
<dbReference type="SUPFAM" id="SSF49503">
    <property type="entry name" value="Cupredoxins"/>
    <property type="match status" value="3"/>
</dbReference>
<evidence type="ECO:0000256" key="3">
    <source>
        <dbReference type="ARBA" id="ARBA00022729"/>
    </source>
</evidence>
<dbReference type="InterPro" id="IPR033138">
    <property type="entry name" value="Cu_oxidase_CS"/>
</dbReference>
<keyword evidence="3 9" id="KW-0732">Signal</keyword>
<dbReference type="InterPro" id="IPR011706">
    <property type="entry name" value="Cu-oxidase_C"/>
</dbReference>
<evidence type="ECO:0000259" key="11">
    <source>
        <dbReference type="Pfam" id="PF07731"/>
    </source>
</evidence>
<evidence type="ECO:0000256" key="2">
    <source>
        <dbReference type="ARBA" id="ARBA00022723"/>
    </source>
</evidence>
<gene>
    <name evidence="13" type="ORF">PCL_06693</name>
</gene>
<feature type="chain" id="PRO_5015539656" description="Multicopper oxidase" evidence="9">
    <location>
        <begin position="24"/>
        <end position="633"/>
    </location>
</feature>
<dbReference type="PANTHER" id="PTHR11709">
    <property type="entry name" value="MULTI-COPPER OXIDASE"/>
    <property type="match status" value="1"/>
</dbReference>
<evidence type="ECO:0000256" key="6">
    <source>
        <dbReference type="ARBA" id="ARBA00023008"/>
    </source>
</evidence>
<dbReference type="PROSITE" id="PS00079">
    <property type="entry name" value="MULTICOPPER_OXIDASE1"/>
    <property type="match status" value="1"/>
</dbReference>
<feature type="domain" description="Plastocyanin-like" evidence="12">
    <location>
        <begin position="45"/>
        <end position="153"/>
    </location>
</feature>
<dbReference type="CDD" id="cd13898">
    <property type="entry name" value="CuRO_3_Abr2_like"/>
    <property type="match status" value="1"/>
</dbReference>
<evidence type="ECO:0000256" key="9">
    <source>
        <dbReference type="SAM" id="SignalP"/>
    </source>
</evidence>
<dbReference type="Proteomes" id="UP000245956">
    <property type="component" value="Unassembled WGS sequence"/>
</dbReference>
<keyword evidence="2" id="KW-0479">Metal-binding</keyword>
<organism evidence="13 14">
    <name type="scientific">Purpureocillium lilacinum</name>
    <name type="common">Paecilomyces lilacinus</name>
    <dbReference type="NCBI Taxonomy" id="33203"/>
    <lineage>
        <taxon>Eukaryota</taxon>
        <taxon>Fungi</taxon>
        <taxon>Dikarya</taxon>
        <taxon>Ascomycota</taxon>
        <taxon>Pezizomycotina</taxon>
        <taxon>Sordariomycetes</taxon>
        <taxon>Hypocreomycetidae</taxon>
        <taxon>Hypocreales</taxon>
        <taxon>Ophiocordycipitaceae</taxon>
        <taxon>Purpureocillium</taxon>
    </lineage>
</organism>
<evidence type="ECO:0000256" key="4">
    <source>
        <dbReference type="ARBA" id="ARBA00022737"/>
    </source>
</evidence>
<reference evidence="13 14" key="1">
    <citation type="journal article" date="2016" name="Front. Microbiol.">
        <title>Genome and transcriptome sequences reveal the specific parasitism of the nematophagous Purpureocillium lilacinum 36-1.</title>
        <authorList>
            <person name="Xie J."/>
            <person name="Li S."/>
            <person name="Mo C."/>
            <person name="Xiao X."/>
            <person name="Peng D."/>
            <person name="Wang G."/>
            <person name="Xiao Y."/>
        </authorList>
    </citation>
    <scope>NUCLEOTIDE SEQUENCE [LARGE SCALE GENOMIC DNA]</scope>
    <source>
        <strain evidence="13 14">36-1</strain>
    </source>
</reference>
<dbReference type="AlphaFoldDB" id="A0A2U3DTZ6"/>
<dbReference type="GO" id="GO:0016491">
    <property type="term" value="F:oxidoreductase activity"/>
    <property type="evidence" value="ECO:0007669"/>
    <property type="project" value="UniProtKB-KW"/>
</dbReference>
<dbReference type="InterPro" id="IPR002355">
    <property type="entry name" value="Cu_oxidase_Cu_BS"/>
</dbReference>
<proteinExistence type="inferred from homology"/>
<evidence type="ECO:0000259" key="10">
    <source>
        <dbReference type="Pfam" id="PF00394"/>
    </source>
</evidence>
<evidence type="ECO:0000256" key="5">
    <source>
        <dbReference type="ARBA" id="ARBA00023002"/>
    </source>
</evidence>
<dbReference type="InterPro" id="IPR045087">
    <property type="entry name" value="Cu-oxidase_fam"/>
</dbReference>
<feature type="domain" description="Plastocyanin-like" evidence="10">
    <location>
        <begin position="310"/>
        <end position="377"/>
    </location>
</feature>
<dbReference type="Pfam" id="PF07731">
    <property type="entry name" value="Cu-oxidase_2"/>
    <property type="match status" value="1"/>
</dbReference>
<dbReference type="Pfam" id="PF07732">
    <property type="entry name" value="Cu-oxidase_3"/>
    <property type="match status" value="1"/>
</dbReference>
<accession>A0A2U3DTZ6</accession>
<evidence type="ECO:0000259" key="12">
    <source>
        <dbReference type="Pfam" id="PF07732"/>
    </source>
</evidence>